<dbReference type="PROSITE" id="PS51910">
    <property type="entry name" value="GH18_2"/>
    <property type="match status" value="1"/>
</dbReference>
<organism evidence="12 13">
    <name type="scientific">Dispira parvispora</name>
    <dbReference type="NCBI Taxonomy" id="1520584"/>
    <lineage>
        <taxon>Eukaryota</taxon>
        <taxon>Fungi</taxon>
        <taxon>Fungi incertae sedis</taxon>
        <taxon>Zoopagomycota</taxon>
        <taxon>Kickxellomycotina</taxon>
        <taxon>Dimargaritomycetes</taxon>
        <taxon>Dimargaritales</taxon>
        <taxon>Dimargaritaceae</taxon>
        <taxon>Dispira</taxon>
    </lineage>
</organism>
<evidence type="ECO:0000259" key="11">
    <source>
        <dbReference type="PROSITE" id="PS51910"/>
    </source>
</evidence>
<dbReference type="PANTHER" id="PTHR45708">
    <property type="entry name" value="ENDOCHITINASE"/>
    <property type="match status" value="1"/>
</dbReference>
<evidence type="ECO:0000256" key="5">
    <source>
        <dbReference type="ARBA" id="ARBA00023277"/>
    </source>
</evidence>
<reference evidence="12" key="1">
    <citation type="submission" date="2022-07" db="EMBL/GenBank/DDBJ databases">
        <title>Phylogenomic reconstructions and comparative analyses of Kickxellomycotina fungi.</title>
        <authorList>
            <person name="Reynolds N.K."/>
            <person name="Stajich J.E."/>
            <person name="Barry K."/>
            <person name="Grigoriev I.V."/>
            <person name="Crous P."/>
            <person name="Smith M.E."/>
        </authorList>
    </citation>
    <scope>NUCLEOTIDE SEQUENCE</scope>
    <source>
        <strain evidence="12">RSA 1196</strain>
    </source>
</reference>
<dbReference type="InterPro" id="IPR017853">
    <property type="entry name" value="GH"/>
</dbReference>
<comment type="similarity">
    <text evidence="9">Belongs to the glycosyl hydrolase 18 family.</text>
</comment>
<keyword evidence="5" id="KW-0119">Carbohydrate metabolism</keyword>
<feature type="domain" description="GH18" evidence="11">
    <location>
        <begin position="32"/>
        <end position="337"/>
    </location>
</feature>
<dbReference type="CDD" id="cd02877">
    <property type="entry name" value="GH18_hevamine_XipI_class_III"/>
    <property type="match status" value="1"/>
</dbReference>
<feature type="chain" id="PRO_5040774942" description="chitinase" evidence="10">
    <location>
        <begin position="24"/>
        <end position="340"/>
    </location>
</feature>
<evidence type="ECO:0000313" key="13">
    <source>
        <dbReference type="Proteomes" id="UP001150925"/>
    </source>
</evidence>
<dbReference type="AlphaFoldDB" id="A0A9W8AWK1"/>
<accession>A0A9W8AWK1</accession>
<evidence type="ECO:0000256" key="6">
    <source>
        <dbReference type="ARBA" id="ARBA00023295"/>
    </source>
</evidence>
<sequence>MRVLTVLAGLGAVLLNQAVQVVAKENLSGCGHNLAVYWGQNPWGGQHLEDSANWEQNIDHYCRDDTIDTILVSFLINYNLGGLPELNLANHCNTTYADTKVHHCPDIAKGIKYCQSRGKKVLLSLGGAEGRYGFQDDQGAVKFAQLLWDMFLGGDHDIRPFDDAVLDGIDLDLEHGGPTGVAAFVGELRRLYSQDQSKAYLVSAAPQCEFPDSNLGKPLEEAWFDMVFIQFYNNWCGLVNFDNVWAWNYDTWDKLAKRMVNKNTKLYLGAPASTGAGRGYVDFDRLTHIYKNVSSQYDSLGGIMLWDTSNAWQNTNFQGGNGQTNFASAVGEWLHQQRQC</sequence>
<keyword evidence="10" id="KW-0732">Signal</keyword>
<keyword evidence="13" id="KW-1185">Reference proteome</keyword>
<keyword evidence="6 8" id="KW-0326">Glycosidase</keyword>
<dbReference type="Gene3D" id="3.20.20.80">
    <property type="entry name" value="Glycosidases"/>
    <property type="match status" value="1"/>
</dbReference>
<evidence type="ECO:0000256" key="3">
    <source>
        <dbReference type="ARBA" id="ARBA00022801"/>
    </source>
</evidence>
<keyword evidence="7" id="KW-0624">Polysaccharide degradation</keyword>
<dbReference type="OrthoDB" id="6020543at2759"/>
<dbReference type="GO" id="GO:0005576">
    <property type="term" value="C:extracellular region"/>
    <property type="evidence" value="ECO:0007669"/>
    <property type="project" value="TreeGrafter"/>
</dbReference>
<evidence type="ECO:0000256" key="7">
    <source>
        <dbReference type="ARBA" id="ARBA00023326"/>
    </source>
</evidence>
<keyword evidence="4" id="KW-0146">Chitin degradation</keyword>
<evidence type="ECO:0000256" key="1">
    <source>
        <dbReference type="ARBA" id="ARBA00000822"/>
    </source>
</evidence>
<dbReference type="EC" id="3.2.1.14" evidence="2"/>
<gene>
    <name evidence="12" type="primary">CHT2_2</name>
    <name evidence="12" type="ORF">IWQ62_002514</name>
</gene>
<proteinExistence type="inferred from homology"/>
<keyword evidence="3 8" id="KW-0378">Hydrolase</keyword>
<dbReference type="EMBL" id="JANBPY010000542">
    <property type="protein sequence ID" value="KAJ1966084.1"/>
    <property type="molecule type" value="Genomic_DNA"/>
</dbReference>
<dbReference type="PROSITE" id="PS01095">
    <property type="entry name" value="GH18_1"/>
    <property type="match status" value="1"/>
</dbReference>
<dbReference type="GO" id="GO:0006032">
    <property type="term" value="P:chitin catabolic process"/>
    <property type="evidence" value="ECO:0007669"/>
    <property type="project" value="UniProtKB-KW"/>
</dbReference>
<name>A0A9W8AWK1_9FUNG</name>
<comment type="caution">
    <text evidence="12">The sequence shown here is derived from an EMBL/GenBank/DDBJ whole genome shotgun (WGS) entry which is preliminary data.</text>
</comment>
<protein>
    <recommendedName>
        <fullName evidence="2">chitinase</fullName>
        <ecNumber evidence="2">3.2.1.14</ecNumber>
    </recommendedName>
</protein>
<comment type="catalytic activity">
    <reaction evidence="1">
        <text>Random endo-hydrolysis of N-acetyl-beta-D-glucosaminide (1-&gt;4)-beta-linkages in chitin and chitodextrins.</text>
        <dbReference type="EC" id="3.2.1.14"/>
    </reaction>
</comment>
<evidence type="ECO:0000256" key="10">
    <source>
        <dbReference type="SAM" id="SignalP"/>
    </source>
</evidence>
<dbReference type="InterPro" id="IPR001579">
    <property type="entry name" value="Glyco_hydro_18_chit_AS"/>
</dbReference>
<evidence type="ECO:0000256" key="9">
    <source>
        <dbReference type="RuleBase" id="RU004453"/>
    </source>
</evidence>
<dbReference type="Pfam" id="PF00704">
    <property type="entry name" value="Glyco_hydro_18"/>
    <property type="match status" value="1"/>
</dbReference>
<feature type="signal peptide" evidence="10">
    <location>
        <begin position="1"/>
        <end position="23"/>
    </location>
</feature>
<dbReference type="PANTHER" id="PTHR45708:SF49">
    <property type="entry name" value="ENDOCHITINASE"/>
    <property type="match status" value="1"/>
</dbReference>
<dbReference type="Proteomes" id="UP001150925">
    <property type="component" value="Unassembled WGS sequence"/>
</dbReference>
<dbReference type="InterPro" id="IPR001223">
    <property type="entry name" value="Glyco_hydro18_cat"/>
</dbReference>
<dbReference type="GO" id="GO:0000272">
    <property type="term" value="P:polysaccharide catabolic process"/>
    <property type="evidence" value="ECO:0007669"/>
    <property type="project" value="UniProtKB-KW"/>
</dbReference>
<evidence type="ECO:0000256" key="8">
    <source>
        <dbReference type="RuleBase" id="RU000489"/>
    </source>
</evidence>
<dbReference type="InterPro" id="IPR050542">
    <property type="entry name" value="Glycosyl_Hydrlase18_Chitinase"/>
</dbReference>
<dbReference type="GO" id="GO:0008843">
    <property type="term" value="F:endochitinase activity"/>
    <property type="evidence" value="ECO:0007669"/>
    <property type="project" value="UniProtKB-EC"/>
</dbReference>
<dbReference type="InterPro" id="IPR045321">
    <property type="entry name" value="Cts1-like"/>
</dbReference>
<dbReference type="SUPFAM" id="SSF51445">
    <property type="entry name" value="(Trans)glycosidases"/>
    <property type="match status" value="1"/>
</dbReference>
<evidence type="ECO:0000256" key="4">
    <source>
        <dbReference type="ARBA" id="ARBA00023024"/>
    </source>
</evidence>
<evidence type="ECO:0000313" key="12">
    <source>
        <dbReference type="EMBL" id="KAJ1966084.1"/>
    </source>
</evidence>
<evidence type="ECO:0000256" key="2">
    <source>
        <dbReference type="ARBA" id="ARBA00012729"/>
    </source>
</evidence>